<name>A0A0E9UKC7_ANGAN</name>
<proteinExistence type="predicted"/>
<accession>A0A0E9UKC7</accession>
<protein>
    <submittedName>
        <fullName evidence="2">Uncharacterized protein</fullName>
    </submittedName>
</protein>
<sequence>MFTFSDCFFNYFFCLSPCIVCTFAQALGVALEVSGLGLLNL</sequence>
<reference evidence="2" key="1">
    <citation type="submission" date="2014-11" db="EMBL/GenBank/DDBJ databases">
        <authorList>
            <person name="Amaro Gonzalez C."/>
        </authorList>
    </citation>
    <scope>NUCLEOTIDE SEQUENCE</scope>
</reference>
<keyword evidence="1" id="KW-1133">Transmembrane helix</keyword>
<dbReference type="AlphaFoldDB" id="A0A0E9UKC7"/>
<feature type="transmembrane region" description="Helical" evidence="1">
    <location>
        <begin position="7"/>
        <end position="31"/>
    </location>
</feature>
<keyword evidence="1" id="KW-0472">Membrane</keyword>
<evidence type="ECO:0000313" key="2">
    <source>
        <dbReference type="EMBL" id="JAH65413.1"/>
    </source>
</evidence>
<dbReference type="EMBL" id="GBXM01043164">
    <property type="protein sequence ID" value="JAH65413.1"/>
    <property type="molecule type" value="Transcribed_RNA"/>
</dbReference>
<keyword evidence="1" id="KW-0812">Transmembrane</keyword>
<reference evidence="2" key="2">
    <citation type="journal article" date="2015" name="Fish Shellfish Immunol.">
        <title>Early steps in the European eel (Anguilla anguilla)-Vibrio vulnificus interaction in the gills: Role of the RtxA13 toxin.</title>
        <authorList>
            <person name="Callol A."/>
            <person name="Pajuelo D."/>
            <person name="Ebbesson L."/>
            <person name="Teles M."/>
            <person name="MacKenzie S."/>
            <person name="Amaro C."/>
        </authorList>
    </citation>
    <scope>NUCLEOTIDE SEQUENCE</scope>
</reference>
<organism evidence="2">
    <name type="scientific">Anguilla anguilla</name>
    <name type="common">European freshwater eel</name>
    <name type="synonym">Muraena anguilla</name>
    <dbReference type="NCBI Taxonomy" id="7936"/>
    <lineage>
        <taxon>Eukaryota</taxon>
        <taxon>Metazoa</taxon>
        <taxon>Chordata</taxon>
        <taxon>Craniata</taxon>
        <taxon>Vertebrata</taxon>
        <taxon>Euteleostomi</taxon>
        <taxon>Actinopterygii</taxon>
        <taxon>Neopterygii</taxon>
        <taxon>Teleostei</taxon>
        <taxon>Anguilliformes</taxon>
        <taxon>Anguillidae</taxon>
        <taxon>Anguilla</taxon>
    </lineage>
</organism>
<evidence type="ECO:0000256" key="1">
    <source>
        <dbReference type="SAM" id="Phobius"/>
    </source>
</evidence>